<evidence type="ECO:0000313" key="1">
    <source>
        <dbReference type="EMBL" id="KAF4139992.1"/>
    </source>
</evidence>
<proteinExistence type="predicted"/>
<protein>
    <submittedName>
        <fullName evidence="1">Uncharacterized protein</fullName>
    </submittedName>
</protein>
<accession>A0A8S9UKJ1</accession>
<reference evidence="1" key="1">
    <citation type="submission" date="2020-03" db="EMBL/GenBank/DDBJ databases">
        <title>Hybrid Assembly of Korean Phytophthora infestans isolates.</title>
        <authorList>
            <person name="Prokchorchik M."/>
            <person name="Lee Y."/>
            <person name="Seo J."/>
            <person name="Cho J.-H."/>
            <person name="Park Y.-E."/>
            <person name="Jang D.-C."/>
            <person name="Im J.-S."/>
            <person name="Choi J.-G."/>
            <person name="Park H.-J."/>
            <person name="Lee G.-B."/>
            <person name="Lee Y.-G."/>
            <person name="Hong S.-Y."/>
            <person name="Cho K."/>
            <person name="Sohn K.H."/>
        </authorList>
    </citation>
    <scope>NUCLEOTIDE SEQUENCE</scope>
    <source>
        <strain evidence="1">KR_2_A2</strain>
    </source>
</reference>
<dbReference type="Proteomes" id="UP000704712">
    <property type="component" value="Unassembled WGS sequence"/>
</dbReference>
<evidence type="ECO:0000313" key="2">
    <source>
        <dbReference type="Proteomes" id="UP000704712"/>
    </source>
</evidence>
<dbReference type="AlphaFoldDB" id="A0A8S9UKJ1"/>
<dbReference type="EMBL" id="JAACNO010001520">
    <property type="protein sequence ID" value="KAF4139992.1"/>
    <property type="molecule type" value="Genomic_DNA"/>
</dbReference>
<sequence>MLVSAAQVDQQEMQLGGLEKIELELIYQVILLLQEVTLIGLQMTLDPGLSMPQSWSLAVLLGLEVYAVVLDLGESPLASEYAQDMEIHGPNVAIHVFDHHSVHDQLMQHPLVGVLLRYQARR</sequence>
<organism evidence="1 2">
    <name type="scientific">Phytophthora infestans</name>
    <name type="common">Potato late blight agent</name>
    <name type="synonym">Botrytis infestans</name>
    <dbReference type="NCBI Taxonomy" id="4787"/>
    <lineage>
        <taxon>Eukaryota</taxon>
        <taxon>Sar</taxon>
        <taxon>Stramenopiles</taxon>
        <taxon>Oomycota</taxon>
        <taxon>Peronosporomycetes</taxon>
        <taxon>Peronosporales</taxon>
        <taxon>Peronosporaceae</taxon>
        <taxon>Phytophthora</taxon>
    </lineage>
</organism>
<comment type="caution">
    <text evidence="1">The sequence shown here is derived from an EMBL/GenBank/DDBJ whole genome shotgun (WGS) entry which is preliminary data.</text>
</comment>
<name>A0A8S9UKJ1_PHYIN</name>
<gene>
    <name evidence="1" type="ORF">GN958_ATG10817</name>
</gene>